<keyword evidence="1" id="KW-0472">Membrane</keyword>
<dbReference type="PROSITE" id="PS51934">
    <property type="entry name" value="LRAT"/>
    <property type="match status" value="1"/>
</dbReference>
<evidence type="ECO:0000313" key="4">
    <source>
        <dbReference type="Proteomes" id="UP001152320"/>
    </source>
</evidence>
<evidence type="ECO:0000256" key="1">
    <source>
        <dbReference type="SAM" id="Phobius"/>
    </source>
</evidence>
<evidence type="ECO:0000313" key="3">
    <source>
        <dbReference type="EMBL" id="KAJ8035288.1"/>
    </source>
</evidence>
<protein>
    <recommendedName>
        <fullName evidence="2">LRAT domain-containing protein</fullName>
    </recommendedName>
</protein>
<organism evidence="3 4">
    <name type="scientific">Holothuria leucospilota</name>
    <name type="common">Black long sea cucumber</name>
    <name type="synonym">Mertensiothuria leucospilota</name>
    <dbReference type="NCBI Taxonomy" id="206669"/>
    <lineage>
        <taxon>Eukaryota</taxon>
        <taxon>Metazoa</taxon>
        <taxon>Echinodermata</taxon>
        <taxon>Eleutherozoa</taxon>
        <taxon>Echinozoa</taxon>
        <taxon>Holothuroidea</taxon>
        <taxon>Aspidochirotacea</taxon>
        <taxon>Aspidochirotida</taxon>
        <taxon>Holothuriidae</taxon>
        <taxon>Holothuria</taxon>
    </lineage>
</organism>
<keyword evidence="1" id="KW-0812">Transmembrane</keyword>
<accession>A0A9Q1BZ35</accession>
<reference evidence="3" key="1">
    <citation type="submission" date="2021-10" db="EMBL/GenBank/DDBJ databases">
        <title>Tropical sea cucumber genome reveals ecological adaptation and Cuvierian tubules defense mechanism.</title>
        <authorList>
            <person name="Chen T."/>
        </authorList>
    </citation>
    <scope>NUCLEOTIDE SEQUENCE</scope>
    <source>
        <strain evidence="3">Nanhai2018</strain>
        <tissue evidence="3">Muscle</tissue>
    </source>
</reference>
<proteinExistence type="predicted"/>
<evidence type="ECO:0000259" key="2">
    <source>
        <dbReference type="PROSITE" id="PS51934"/>
    </source>
</evidence>
<dbReference type="AlphaFoldDB" id="A0A9Q1BZ35"/>
<keyword evidence="1" id="KW-1133">Transmembrane helix</keyword>
<feature type="transmembrane region" description="Helical" evidence="1">
    <location>
        <begin position="312"/>
        <end position="337"/>
    </location>
</feature>
<feature type="transmembrane region" description="Helical" evidence="1">
    <location>
        <begin position="200"/>
        <end position="217"/>
    </location>
</feature>
<dbReference type="Gene3D" id="3.90.1720.10">
    <property type="entry name" value="endopeptidase domain like (from Nostoc punctiforme)"/>
    <property type="match status" value="1"/>
</dbReference>
<dbReference type="Proteomes" id="UP001152320">
    <property type="component" value="Chromosome 10"/>
</dbReference>
<dbReference type="OrthoDB" id="421951at2759"/>
<gene>
    <name evidence="3" type="ORF">HOLleu_22462</name>
</gene>
<name>A0A9Q1BZ35_HOLLE</name>
<feature type="transmembrane region" description="Helical" evidence="1">
    <location>
        <begin position="229"/>
        <end position="249"/>
    </location>
</feature>
<dbReference type="InterPro" id="IPR007053">
    <property type="entry name" value="LRAT_dom"/>
</dbReference>
<feature type="transmembrane region" description="Helical" evidence="1">
    <location>
        <begin position="269"/>
        <end position="292"/>
    </location>
</feature>
<comment type="caution">
    <text evidence="3">The sequence shown here is derived from an EMBL/GenBank/DDBJ whole genome shotgun (WGS) entry which is preliminary data.</text>
</comment>
<keyword evidence="4" id="KW-1185">Reference proteome</keyword>
<sequence length="346" mass="39185">MFSSANNIVVQLSPREQGEAGGELASNTVPPNACDVIPKFLRIEVSDTGDYIPWNGAKTLKPGDHIAWLKFASYYHHAIVVEAEDEYNIKVVEMSWSGNNEDTAQTRRCGCSPLYRVYYPDDVLKYSGEEVVRRAKKLANSKKSSAVEEREDASTKKTRKRWRPWNNCEHSATWCKADCSRCGQFRILFCCTLLTYLRRPLMSLLHISLIMLFSEYFEKNSARGDEFGVLLLLGFEFIYLIIVTCLIIADYKRGGDFISSNGLSTKKRMYWAFLKSLLQSLVMVSLAIVFGVGVKNAIEAQHGPWDSRRKRFAVEAGLGILGGFIGNIVGFLLFFFIPHQHCKKCL</sequence>
<dbReference type="EMBL" id="JAIZAY010000010">
    <property type="protein sequence ID" value="KAJ8035288.1"/>
    <property type="molecule type" value="Genomic_DNA"/>
</dbReference>
<feature type="domain" description="LRAT" evidence="2">
    <location>
        <begin position="66"/>
        <end position="184"/>
    </location>
</feature>